<keyword evidence="4" id="KW-1185">Reference proteome</keyword>
<reference evidence="3" key="4">
    <citation type="submission" date="2017-01" db="UniProtKB">
        <authorList>
            <consortium name="EnsemblFungi"/>
        </authorList>
    </citation>
    <scope>IDENTIFICATION</scope>
    <source>
        <strain evidence="3">PH-1 / ATCC MYA-4620 / FGSC 9075 / NRRL 31084</strain>
    </source>
</reference>
<protein>
    <submittedName>
        <fullName evidence="2">Chromosome 1, complete genome</fullName>
    </submittedName>
</protein>
<accession>A0A098D4W6</accession>
<evidence type="ECO:0000313" key="3">
    <source>
        <dbReference type="EnsemblFungi" id="CEF72986"/>
    </source>
</evidence>
<reference evidence="3 4" key="1">
    <citation type="journal article" date="2007" name="Science">
        <title>The Fusarium graminearum genome reveals a link between localized polymorphism and pathogen specialization.</title>
        <authorList>
            <person name="Cuomo C.A."/>
            <person name="Gueldener U."/>
            <person name="Xu J.-R."/>
            <person name="Trail F."/>
            <person name="Turgeon B.G."/>
            <person name="Di Pietro A."/>
            <person name="Walton J.D."/>
            <person name="Ma L.-J."/>
            <person name="Baker S.E."/>
            <person name="Rep M."/>
            <person name="Adam G."/>
            <person name="Antoniw J."/>
            <person name="Baldwin T."/>
            <person name="Calvo S.E."/>
            <person name="Chang Y.-L."/>
            <person name="DeCaprio D."/>
            <person name="Gale L.R."/>
            <person name="Gnerre S."/>
            <person name="Goswami R.S."/>
            <person name="Hammond-Kosack K."/>
            <person name="Harris L.J."/>
            <person name="Hilburn K."/>
            <person name="Kennell J.C."/>
            <person name="Kroken S."/>
            <person name="Magnuson J.K."/>
            <person name="Mannhaupt G."/>
            <person name="Mauceli E.W."/>
            <person name="Mewes H.-W."/>
            <person name="Mitterbauer R."/>
            <person name="Muehlbauer G."/>
            <person name="Muensterkoetter M."/>
            <person name="Nelson D."/>
            <person name="O'Donnell K."/>
            <person name="Ouellet T."/>
            <person name="Qi W."/>
            <person name="Quesneville H."/>
            <person name="Roncero M.I.G."/>
            <person name="Seong K.-Y."/>
            <person name="Tetko I.V."/>
            <person name="Urban M."/>
            <person name="Waalwijk C."/>
            <person name="Ward T.J."/>
            <person name="Yao J."/>
            <person name="Birren B.W."/>
            <person name="Kistler H.C."/>
        </authorList>
    </citation>
    <scope>NUCLEOTIDE SEQUENCE [LARGE SCALE GENOMIC DNA]</scope>
    <source>
        <strain evidence="4">ATCC MYA-4620 / CBS 123657 / FGSC 9075 / NRRL 31084 / PH-1</strain>
        <strain evidence="3">PH-1 / ATCC MYA-4620 / FGSC 9075 / NRRL 31084</strain>
    </source>
</reference>
<dbReference type="AlphaFoldDB" id="A0A098D4W6"/>
<dbReference type="VEuPathDB" id="FungiDB:FGRAMPH1_01G02369"/>
<feature type="compositionally biased region" description="Polar residues" evidence="1">
    <location>
        <begin position="45"/>
        <end position="66"/>
    </location>
</feature>
<sequence length="94" mass="11025">MIAIGMKKLRNEYDLEQFKVKEFLLLFLCLSLLRQGAAFKERNHSPNFVNPTRGTSKCQNPSPETNYQSAFRTELHVVPYTLRKIMQTYRVLQS</sequence>
<feature type="region of interest" description="Disordered" evidence="1">
    <location>
        <begin position="44"/>
        <end position="66"/>
    </location>
</feature>
<organism evidence="2 4">
    <name type="scientific">Gibberella zeae (strain ATCC MYA-4620 / CBS 123657 / FGSC 9075 / NRRL 31084 / PH-1)</name>
    <name type="common">Wheat head blight fungus</name>
    <name type="synonym">Fusarium graminearum</name>
    <dbReference type="NCBI Taxonomy" id="229533"/>
    <lineage>
        <taxon>Eukaryota</taxon>
        <taxon>Fungi</taxon>
        <taxon>Dikarya</taxon>
        <taxon>Ascomycota</taxon>
        <taxon>Pezizomycotina</taxon>
        <taxon>Sordariomycetes</taxon>
        <taxon>Hypocreomycetidae</taxon>
        <taxon>Hypocreales</taxon>
        <taxon>Nectriaceae</taxon>
        <taxon>Fusarium</taxon>
    </lineage>
</organism>
<evidence type="ECO:0000313" key="2">
    <source>
        <dbReference type="EMBL" id="CEF72986.1"/>
    </source>
</evidence>
<reference evidence="3 4" key="2">
    <citation type="journal article" date="2010" name="Nature">
        <title>Comparative genomics reveals mobile pathogenicity chromosomes in Fusarium.</title>
        <authorList>
            <person name="Ma L.J."/>
            <person name="van der Does H.C."/>
            <person name="Borkovich K.A."/>
            <person name="Coleman J.J."/>
            <person name="Daboussi M.J."/>
            <person name="Di Pietro A."/>
            <person name="Dufresne M."/>
            <person name="Freitag M."/>
            <person name="Grabherr M."/>
            <person name="Henrissat B."/>
            <person name="Houterman P.M."/>
            <person name="Kang S."/>
            <person name="Shim W.B."/>
            <person name="Woloshuk C."/>
            <person name="Xie X."/>
            <person name="Xu J.R."/>
            <person name="Antoniw J."/>
            <person name="Baker S.E."/>
            <person name="Bluhm B.H."/>
            <person name="Breakspear A."/>
            <person name="Brown D.W."/>
            <person name="Butchko R.A."/>
            <person name="Chapman S."/>
            <person name="Coulson R."/>
            <person name="Coutinho P.M."/>
            <person name="Danchin E.G."/>
            <person name="Diener A."/>
            <person name="Gale L.R."/>
            <person name="Gardiner D.M."/>
            <person name="Goff S."/>
            <person name="Hammond-Kosack K.E."/>
            <person name="Hilburn K."/>
            <person name="Hua-Van A."/>
            <person name="Jonkers W."/>
            <person name="Kazan K."/>
            <person name="Kodira C.D."/>
            <person name="Koehrsen M."/>
            <person name="Kumar L."/>
            <person name="Lee Y.H."/>
            <person name="Li L."/>
            <person name="Manners J.M."/>
            <person name="Miranda-Saavedra D."/>
            <person name="Mukherjee M."/>
            <person name="Park G."/>
            <person name="Park J."/>
            <person name="Park S.Y."/>
            <person name="Proctor R.H."/>
            <person name="Regev A."/>
            <person name="Ruiz-Roldan M.C."/>
            <person name="Sain D."/>
            <person name="Sakthikumar S."/>
            <person name="Sykes S."/>
            <person name="Schwartz D.C."/>
            <person name="Turgeon B.G."/>
            <person name="Wapinski I."/>
            <person name="Yoder O."/>
            <person name="Young S."/>
            <person name="Zeng Q."/>
            <person name="Zhou S."/>
            <person name="Galagan J."/>
            <person name="Cuomo C.A."/>
            <person name="Kistler H.C."/>
            <person name="Rep M."/>
        </authorList>
    </citation>
    <scope>GENOME REANNOTATION</scope>
    <source>
        <strain evidence="4">ATCC MYA-4620 / CBS 123657 / FGSC 9075 / NRRL 31084 / PH-1</strain>
        <strain evidence="3">PH-1 / ATCC MYA-4620 / FGSC 9075 / NRRL 31084</strain>
    </source>
</reference>
<dbReference type="InParanoid" id="A0A098D4W6"/>
<dbReference type="Proteomes" id="UP000070720">
    <property type="component" value="Chromosome 1"/>
</dbReference>
<dbReference type="EnsemblFungi" id="CEF72986">
    <property type="protein sequence ID" value="CEF72986"/>
    <property type="gene ID" value="FGRRES_15104"/>
</dbReference>
<dbReference type="EMBL" id="HG970332">
    <property type="protein sequence ID" value="CEF72986.1"/>
    <property type="molecule type" value="Genomic_DNA"/>
</dbReference>
<proteinExistence type="predicted"/>
<accession>A0A0E0RP11</accession>
<name>A0A098D4W6_GIBZE</name>
<evidence type="ECO:0000256" key="1">
    <source>
        <dbReference type="SAM" id="MobiDB-lite"/>
    </source>
</evidence>
<evidence type="ECO:0000313" key="4">
    <source>
        <dbReference type="Proteomes" id="UP000070720"/>
    </source>
</evidence>
<reference evidence="2 4" key="3">
    <citation type="journal article" date="2015" name="BMC Genomics">
        <title>The completed genome sequence of the pathogenic ascomycete fungus Fusarium graminearum.</title>
        <authorList>
            <person name="King R."/>
            <person name="Urban M."/>
            <person name="Hammond-Kosack M.C."/>
            <person name="Hassani-Pak K."/>
            <person name="Hammond-Kosack K.E."/>
        </authorList>
    </citation>
    <scope>NUCLEOTIDE SEQUENCE [LARGE SCALE GENOMIC DNA]</scope>
    <source>
        <strain evidence="4">ATCC MYA-4620 / CBS 123657 / FGSC 9075 / NRRL 31084 / PH-1</strain>
        <strain evidence="2">PH-1</strain>
    </source>
</reference>
<gene>
    <name evidence="2" type="ORF">FGRAMPH1_01T02369</name>
</gene>